<proteinExistence type="predicted"/>
<sequence length="200" mass="21764">MKKCSTTQCIIKSYRTPIVQEAPWVPITCPCTEESRRNANCQCLGDLIWSPGENMALMLPSTFSLAKRSDSSEKGILREDETTTCKSKSFNHSEIFDPLCEGPTALTYGGATVRVVPDNPTDHMPVKPMTPPTSLADHNPTPRIIEGWAKVPDELMVCSRGARAVGRQDGGTAPGASELAASVRFALRQDGCCDYGRRVC</sequence>
<evidence type="ECO:0000313" key="2">
    <source>
        <dbReference type="Proteomes" id="UP000499080"/>
    </source>
</evidence>
<reference evidence="1 2" key="1">
    <citation type="journal article" date="2019" name="Sci. Rep.">
        <title>Orb-weaving spider Araneus ventricosus genome elucidates the spidroin gene catalogue.</title>
        <authorList>
            <person name="Kono N."/>
            <person name="Nakamura H."/>
            <person name="Ohtoshi R."/>
            <person name="Moran D.A.P."/>
            <person name="Shinohara A."/>
            <person name="Yoshida Y."/>
            <person name="Fujiwara M."/>
            <person name="Mori M."/>
            <person name="Tomita M."/>
            <person name="Arakawa K."/>
        </authorList>
    </citation>
    <scope>NUCLEOTIDE SEQUENCE [LARGE SCALE GENOMIC DNA]</scope>
</reference>
<name>A0A4Y2SFJ1_ARAVE</name>
<organism evidence="1 2">
    <name type="scientific">Araneus ventricosus</name>
    <name type="common">Orbweaver spider</name>
    <name type="synonym">Epeira ventricosa</name>
    <dbReference type="NCBI Taxonomy" id="182803"/>
    <lineage>
        <taxon>Eukaryota</taxon>
        <taxon>Metazoa</taxon>
        <taxon>Ecdysozoa</taxon>
        <taxon>Arthropoda</taxon>
        <taxon>Chelicerata</taxon>
        <taxon>Arachnida</taxon>
        <taxon>Araneae</taxon>
        <taxon>Araneomorphae</taxon>
        <taxon>Entelegynae</taxon>
        <taxon>Araneoidea</taxon>
        <taxon>Araneidae</taxon>
        <taxon>Araneus</taxon>
    </lineage>
</organism>
<evidence type="ECO:0000313" key="1">
    <source>
        <dbReference type="EMBL" id="GBN86641.1"/>
    </source>
</evidence>
<gene>
    <name evidence="1" type="ORF">AVEN_23757_1</name>
</gene>
<dbReference type="Proteomes" id="UP000499080">
    <property type="component" value="Unassembled WGS sequence"/>
</dbReference>
<comment type="caution">
    <text evidence="1">The sequence shown here is derived from an EMBL/GenBank/DDBJ whole genome shotgun (WGS) entry which is preliminary data.</text>
</comment>
<accession>A0A4Y2SFJ1</accession>
<dbReference type="AlphaFoldDB" id="A0A4Y2SFJ1"/>
<protein>
    <submittedName>
        <fullName evidence="1">Uncharacterized protein</fullName>
    </submittedName>
</protein>
<dbReference type="EMBL" id="BGPR01021393">
    <property type="protein sequence ID" value="GBN86641.1"/>
    <property type="molecule type" value="Genomic_DNA"/>
</dbReference>
<keyword evidence="2" id="KW-1185">Reference proteome</keyword>